<evidence type="ECO:0000256" key="9">
    <source>
        <dbReference type="ARBA" id="ARBA00023242"/>
    </source>
</evidence>
<feature type="compositionally biased region" description="Basic and acidic residues" evidence="12">
    <location>
        <begin position="27"/>
        <end position="57"/>
    </location>
</feature>
<proteinExistence type="inferred from homology"/>
<comment type="pathway">
    <text evidence="2">Protein modification; protein ubiquitination.</text>
</comment>
<evidence type="ECO:0000256" key="4">
    <source>
        <dbReference type="ARBA" id="ARBA00018549"/>
    </source>
</evidence>
<dbReference type="RefSeq" id="XP_006825775.1">
    <property type="nucleotide sequence ID" value="XM_006825712.1"/>
</dbReference>
<keyword evidence="7" id="KW-0833">Ubl conjugation pathway</keyword>
<evidence type="ECO:0000256" key="12">
    <source>
        <dbReference type="SAM" id="MobiDB-lite"/>
    </source>
</evidence>
<dbReference type="PANTHER" id="PTHR28579">
    <property type="entry name" value="ANAPHASE-PROMOTING COMPLEX SUBUNIT CDC26"/>
    <property type="match status" value="1"/>
</dbReference>
<keyword evidence="8" id="KW-0175">Coiled coil</keyword>
<evidence type="ECO:0000256" key="8">
    <source>
        <dbReference type="ARBA" id="ARBA00023054"/>
    </source>
</evidence>
<evidence type="ECO:0000313" key="13">
    <source>
        <dbReference type="Proteomes" id="UP000694865"/>
    </source>
</evidence>
<accession>A0ABM0N0I4</accession>
<dbReference type="Proteomes" id="UP000694865">
    <property type="component" value="Unplaced"/>
</dbReference>
<dbReference type="InterPro" id="IPR018860">
    <property type="entry name" value="APC_suCDC26"/>
</dbReference>
<keyword evidence="13" id="KW-1185">Reference proteome</keyword>
<evidence type="ECO:0000256" key="7">
    <source>
        <dbReference type="ARBA" id="ARBA00022786"/>
    </source>
</evidence>
<keyword evidence="6" id="KW-0498">Mitosis</keyword>
<comment type="similarity">
    <text evidence="3">Belongs to the CDC26 family.</text>
</comment>
<evidence type="ECO:0000256" key="1">
    <source>
        <dbReference type="ARBA" id="ARBA00004123"/>
    </source>
</evidence>
<evidence type="ECO:0000313" key="14">
    <source>
        <dbReference type="RefSeq" id="XP_006825775.1"/>
    </source>
</evidence>
<evidence type="ECO:0000256" key="11">
    <source>
        <dbReference type="ARBA" id="ARBA00032907"/>
    </source>
</evidence>
<protein>
    <recommendedName>
        <fullName evidence="4">Anaphase-promoting complex subunit CDC26</fullName>
    </recommendedName>
    <alternativeName>
        <fullName evidence="11">Cell division cycle protein 26 homolog</fullName>
    </alternativeName>
</protein>
<keyword evidence="9" id="KW-0539">Nucleus</keyword>
<gene>
    <name evidence="14" type="primary">LOC100367098</name>
</gene>
<organism evidence="13 14">
    <name type="scientific">Saccoglossus kowalevskii</name>
    <name type="common">Acorn worm</name>
    <dbReference type="NCBI Taxonomy" id="10224"/>
    <lineage>
        <taxon>Eukaryota</taxon>
        <taxon>Metazoa</taxon>
        <taxon>Hemichordata</taxon>
        <taxon>Enteropneusta</taxon>
        <taxon>Harrimaniidae</taxon>
        <taxon>Saccoglossus</taxon>
    </lineage>
</organism>
<evidence type="ECO:0000256" key="5">
    <source>
        <dbReference type="ARBA" id="ARBA00022618"/>
    </source>
</evidence>
<dbReference type="Pfam" id="PF10471">
    <property type="entry name" value="ANAPC_CDC26"/>
    <property type="match status" value="1"/>
</dbReference>
<dbReference type="PANTHER" id="PTHR28579:SF1">
    <property type="entry name" value="ANAPHASE-PROMOTING COMPLEX SUBUNIT CDC26"/>
    <property type="match status" value="1"/>
</dbReference>
<reference evidence="14" key="1">
    <citation type="submission" date="2025-08" db="UniProtKB">
        <authorList>
            <consortium name="RefSeq"/>
        </authorList>
    </citation>
    <scope>IDENTIFICATION</scope>
    <source>
        <tissue evidence="14">Testes</tissue>
    </source>
</reference>
<comment type="subcellular location">
    <subcellularLocation>
        <location evidence="1">Nucleus</location>
    </subcellularLocation>
</comment>
<dbReference type="GeneID" id="100367098"/>
<evidence type="ECO:0000256" key="2">
    <source>
        <dbReference type="ARBA" id="ARBA00004906"/>
    </source>
</evidence>
<name>A0ABM0N0I4_SACKO</name>
<keyword evidence="10" id="KW-0131">Cell cycle</keyword>
<feature type="region of interest" description="Disordered" evidence="12">
    <location>
        <begin position="27"/>
        <end position="76"/>
    </location>
</feature>
<sequence>MIKRGPTRIEMNLEDLKEFDAVKKEIEKKKKEKEPVGADSVSDSKTRQKEIQERIGYDPKTVPSTSSRIGELRGGV</sequence>
<evidence type="ECO:0000256" key="6">
    <source>
        <dbReference type="ARBA" id="ARBA00022776"/>
    </source>
</evidence>
<evidence type="ECO:0000256" key="3">
    <source>
        <dbReference type="ARBA" id="ARBA00007939"/>
    </source>
</evidence>
<evidence type="ECO:0000256" key="10">
    <source>
        <dbReference type="ARBA" id="ARBA00023306"/>
    </source>
</evidence>
<keyword evidence="5" id="KW-0132">Cell division</keyword>